<protein>
    <submittedName>
        <fullName evidence="6">ATP-dependent DNA helicase</fullName>
        <ecNumber evidence="6">3.6.4.12</ecNumber>
    </submittedName>
</protein>
<feature type="domain" description="Helicase ATP-binding" evidence="5">
    <location>
        <begin position="20"/>
        <end position="295"/>
    </location>
</feature>
<evidence type="ECO:0000256" key="4">
    <source>
        <dbReference type="ARBA" id="ARBA00038058"/>
    </source>
</evidence>
<dbReference type="PROSITE" id="PS51193">
    <property type="entry name" value="HELICASE_ATP_BIND_2"/>
    <property type="match status" value="1"/>
</dbReference>
<keyword evidence="3" id="KW-0067">ATP-binding</keyword>
<dbReference type="Proteomes" id="UP001385892">
    <property type="component" value="Unassembled WGS sequence"/>
</dbReference>
<dbReference type="Pfam" id="PF13307">
    <property type="entry name" value="Helicase_C_2"/>
    <property type="match status" value="1"/>
</dbReference>
<dbReference type="InterPro" id="IPR006555">
    <property type="entry name" value="ATP-dep_Helicase_C"/>
</dbReference>
<dbReference type="EC" id="3.6.4.12" evidence="6"/>
<evidence type="ECO:0000256" key="2">
    <source>
        <dbReference type="ARBA" id="ARBA00022801"/>
    </source>
</evidence>
<gene>
    <name evidence="6" type="ORF">WKW82_32895</name>
</gene>
<organism evidence="6 7">
    <name type="scientific">Variovorax rhizosphaerae</name>
    <dbReference type="NCBI Taxonomy" id="1836200"/>
    <lineage>
        <taxon>Bacteria</taxon>
        <taxon>Pseudomonadati</taxon>
        <taxon>Pseudomonadota</taxon>
        <taxon>Betaproteobacteria</taxon>
        <taxon>Burkholderiales</taxon>
        <taxon>Comamonadaceae</taxon>
        <taxon>Variovorax</taxon>
    </lineage>
</organism>
<dbReference type="GO" id="GO:0003678">
    <property type="term" value="F:DNA helicase activity"/>
    <property type="evidence" value="ECO:0007669"/>
    <property type="project" value="UniProtKB-EC"/>
</dbReference>
<keyword evidence="1" id="KW-0547">Nucleotide-binding</keyword>
<proteinExistence type="inferred from homology"/>
<keyword evidence="2 6" id="KW-0378">Hydrolase</keyword>
<dbReference type="GO" id="GO:0016787">
    <property type="term" value="F:hydrolase activity"/>
    <property type="evidence" value="ECO:0007669"/>
    <property type="project" value="UniProtKB-KW"/>
</dbReference>
<sequence length="668" mass="72565">MASEGDLVARTREAFAQEGALSLAADQFRERGGQTDMALAVARTIEDGGQLVVEAGTGVGKTFSYLVPALLSGERVLLSTATKTLQDQLFGRDLPRLVKALGLPVRTALLKGRASYLCLHRLDLARHDAGPDRVSARTLAKIEQWAQATRTGDLAELPGLDERSPLIPLVTSTRENCLGAQCPQFRPCHVNAARREALAADVVVINHHLFFADLAVRESGMAELLPTVRVVVFDEAHQLNETGVQFLGVQIGTAQALDFARDVLAAGLQHARGLVDWTLVAATVERAARELRLVVGKQWPGAKLRWLDAAPEGIEPEGWQRSLEALQQGFEQAAEAIDTVSEMAPDFVRLHERATQLAQRAARFALACPPESVRWVDVGQQLRLIESPLDIAEAVQTRVLKADKTDPDAIGRAWVFTSATLGDDARLRWFTEPCGLGEAEVLRVASPFDYAAQAALYVPRQFPKPNDPSHSAAVAQLAARGAAVLGGRTLVLTTTLRALRAIGDAMRQHFEHTEAELRPEVLVQGELPKRVLMDRFREGADAGRAGCVLVASASFWEGFDAPGDVLQLVVIDKLPFPPPNDPLVEARSRRLEGQGRSSFNDYFLPEAGVALKQGAGRLIRRETDRGLLVICDTRLVAMGYGKRLLAALPPMRRVEGEAAFDSALAELV</sequence>
<dbReference type="EMBL" id="JBBKZT010000023">
    <property type="protein sequence ID" value="MEJ8851476.1"/>
    <property type="molecule type" value="Genomic_DNA"/>
</dbReference>
<evidence type="ECO:0000259" key="5">
    <source>
        <dbReference type="PROSITE" id="PS51193"/>
    </source>
</evidence>
<dbReference type="SUPFAM" id="SSF52540">
    <property type="entry name" value="P-loop containing nucleoside triphosphate hydrolases"/>
    <property type="match status" value="2"/>
</dbReference>
<evidence type="ECO:0000313" key="7">
    <source>
        <dbReference type="Proteomes" id="UP001385892"/>
    </source>
</evidence>
<dbReference type="InterPro" id="IPR014013">
    <property type="entry name" value="Helic_SF1/SF2_ATP-bd_DinG/Rad3"/>
</dbReference>
<keyword evidence="6" id="KW-0347">Helicase</keyword>
<reference evidence="6 7" key="1">
    <citation type="submission" date="2024-03" db="EMBL/GenBank/DDBJ databases">
        <title>Novel species of the genus Variovorax.</title>
        <authorList>
            <person name="Liu Q."/>
            <person name="Xin Y.-H."/>
        </authorList>
    </citation>
    <scope>NUCLEOTIDE SEQUENCE [LARGE SCALE GENOMIC DNA]</scope>
    <source>
        <strain evidence="6 7">KACC 18900</strain>
    </source>
</reference>
<dbReference type="SMART" id="SM00491">
    <property type="entry name" value="HELICc2"/>
    <property type="match status" value="1"/>
</dbReference>
<dbReference type="Gene3D" id="3.40.50.300">
    <property type="entry name" value="P-loop containing nucleotide triphosphate hydrolases"/>
    <property type="match status" value="2"/>
</dbReference>
<comment type="caution">
    <text evidence="6">The sequence shown here is derived from an EMBL/GenBank/DDBJ whole genome shotgun (WGS) entry which is preliminary data.</text>
</comment>
<keyword evidence="7" id="KW-1185">Reference proteome</keyword>
<evidence type="ECO:0000256" key="1">
    <source>
        <dbReference type="ARBA" id="ARBA00022741"/>
    </source>
</evidence>
<dbReference type="PANTHER" id="PTHR11472">
    <property type="entry name" value="DNA REPAIR DEAD HELICASE RAD3/XP-D SUBFAMILY MEMBER"/>
    <property type="match status" value="1"/>
</dbReference>
<evidence type="ECO:0000313" key="6">
    <source>
        <dbReference type="EMBL" id="MEJ8851476.1"/>
    </source>
</evidence>
<dbReference type="PANTHER" id="PTHR11472:SF34">
    <property type="entry name" value="REGULATOR OF TELOMERE ELONGATION HELICASE 1"/>
    <property type="match status" value="1"/>
</dbReference>
<evidence type="ECO:0000256" key="3">
    <source>
        <dbReference type="ARBA" id="ARBA00022840"/>
    </source>
</evidence>
<comment type="similarity">
    <text evidence="4">Belongs to the helicase family. DinG subfamily.</text>
</comment>
<dbReference type="InterPro" id="IPR045028">
    <property type="entry name" value="DinG/Rad3-like"/>
</dbReference>
<dbReference type="InterPro" id="IPR027417">
    <property type="entry name" value="P-loop_NTPase"/>
</dbReference>
<dbReference type="RefSeq" id="WP_340347121.1">
    <property type="nucleotide sequence ID" value="NZ_JBBKZT010000023.1"/>
</dbReference>
<name>A0ABU8WVE6_9BURK</name>
<accession>A0ABU8WVE6</accession>